<sequence>MVEMPTRTKVENWKSDHLASAADAWTRQAHTVEDIYGSAQQAVAEPTWHGSAADSAHDRMFSDVVRVRTAMEMLRKAAGIAKNGADLLAGLKRNAVEAISNAERQFFSVSDNLRVTDRMPKVLVGPLLLVRDLARAALEADIRGKALSLAAADERIASQLKPIATSLR</sequence>
<evidence type="ECO:0000313" key="1">
    <source>
        <dbReference type="EMBL" id="QPG70243.1"/>
    </source>
</evidence>
<protein>
    <submittedName>
        <fullName evidence="2">Uncharacterized protein</fullName>
    </submittedName>
</protein>
<organism evidence="2">
    <name type="scientific">Mycolicibacterium mucogenicum DSM 44124</name>
    <dbReference type="NCBI Taxonomy" id="1226753"/>
    <lineage>
        <taxon>Bacteria</taxon>
        <taxon>Bacillati</taxon>
        <taxon>Actinomycetota</taxon>
        <taxon>Actinomycetes</taxon>
        <taxon>Mycobacteriales</taxon>
        <taxon>Mycobacteriaceae</taxon>
        <taxon>Mycolicibacterium</taxon>
    </lineage>
</organism>
<dbReference type="Proteomes" id="UP000309231">
    <property type="component" value="Chromosome"/>
</dbReference>
<evidence type="ECO:0000313" key="2">
    <source>
        <dbReference type="EMBL" id="TLH51687.1"/>
    </source>
</evidence>
<reference evidence="1 3" key="3">
    <citation type="journal article" date="2019" name="Sci. Rep.">
        <title>Insight into the biology of Mycobacterium mucogenicum and Mycobacterium neoaurum clade members.</title>
        <authorList>
            <person name="Behra P.R.K."/>
            <person name="Pettersson B.M.F."/>
            <person name="Ramesh M."/>
            <person name="Dasgupta S."/>
            <person name="Kirsebom L.A."/>
        </authorList>
    </citation>
    <scope>NUCLEOTIDE SEQUENCE [LARGE SCALE GENOMIC DNA]</scope>
    <source>
        <strain evidence="1 3">DSM 44124</strain>
    </source>
</reference>
<name>A0A8H2J9X9_MYCMU</name>
<dbReference type="AlphaFoldDB" id="A0A8H2J9X9"/>
<proteinExistence type="predicted"/>
<gene>
    <name evidence="1" type="ORF">C1S78_004315</name>
    <name evidence="2" type="ORF">C1S78_04325</name>
</gene>
<dbReference type="EMBL" id="CP062008">
    <property type="protein sequence ID" value="QPG70243.1"/>
    <property type="molecule type" value="Genomic_DNA"/>
</dbReference>
<dbReference type="RefSeq" id="WP_053854426.1">
    <property type="nucleotide sequence ID" value="NZ_ANBS01000001.1"/>
</dbReference>
<accession>A0A8H2J9X9</accession>
<keyword evidence="3" id="KW-1185">Reference proteome</keyword>
<dbReference type="EMBL" id="POTL01000001">
    <property type="protein sequence ID" value="TLH51687.1"/>
    <property type="molecule type" value="Genomic_DNA"/>
</dbReference>
<reference evidence="1 3" key="2">
    <citation type="journal article" date="2019" name="BMC Evol. Biol.">
        <title>Comparative genomics of Mycobacterium mucogenicum and Mycobacterium neoaurum clade members emphasizing tRNA and non-coding RNA.</title>
        <authorList>
            <person name="Behra P.R.K."/>
            <person name="Pettersson B.M.F."/>
            <person name="Das S."/>
            <person name="Dasgupta S."/>
            <person name="Kirsebom L.A."/>
        </authorList>
    </citation>
    <scope>NUCLEOTIDE SEQUENCE [LARGE SCALE GENOMIC DNA]</scope>
    <source>
        <strain evidence="1 3">DSM 44124</strain>
    </source>
</reference>
<dbReference type="KEGG" id="mmuc:C1S78_004315"/>
<dbReference type="GeneID" id="76724112"/>
<evidence type="ECO:0000313" key="3">
    <source>
        <dbReference type="Proteomes" id="UP000309231"/>
    </source>
</evidence>
<reference evidence="2" key="1">
    <citation type="submission" date="2018-01" db="EMBL/GenBank/DDBJ databases">
        <title>Comparative genomics of Mycobacterium mucogenicum and Mycobacterium neoaurum clade members emphasizing tRNA and non-coding RNA.</title>
        <authorList>
            <person name="Behra P.R.K."/>
            <person name="Pettersson B.M.F."/>
            <person name="Das S."/>
            <person name="Dasgupta S."/>
            <person name="Kirsebom L.A."/>
        </authorList>
    </citation>
    <scope>NUCLEOTIDE SEQUENCE</scope>
    <source>
        <strain evidence="2">DSM 44124</strain>
    </source>
</reference>